<dbReference type="EMBL" id="JBHSXS010000034">
    <property type="protein sequence ID" value="MFC6885143.1"/>
    <property type="molecule type" value="Genomic_DNA"/>
</dbReference>
<evidence type="ECO:0000259" key="2">
    <source>
        <dbReference type="Pfam" id="PF20568"/>
    </source>
</evidence>
<keyword evidence="4" id="KW-1185">Reference proteome</keyword>
<protein>
    <submittedName>
        <fullName evidence="3">DUF6777 domain-containing protein</fullName>
    </submittedName>
</protein>
<feature type="compositionally biased region" description="Low complexity" evidence="1">
    <location>
        <begin position="270"/>
        <end position="279"/>
    </location>
</feature>
<proteinExistence type="predicted"/>
<dbReference type="RefSeq" id="WP_378063901.1">
    <property type="nucleotide sequence ID" value="NZ_JBHSXS010000034.1"/>
</dbReference>
<dbReference type="InterPro" id="IPR046704">
    <property type="entry name" value="DUF6777"/>
</dbReference>
<name>A0ABW2CWX3_9ACTN</name>
<evidence type="ECO:0000256" key="1">
    <source>
        <dbReference type="SAM" id="MobiDB-lite"/>
    </source>
</evidence>
<feature type="compositionally biased region" description="Low complexity" evidence="1">
    <location>
        <begin position="241"/>
        <end position="255"/>
    </location>
</feature>
<feature type="compositionally biased region" description="Low complexity" evidence="1">
    <location>
        <begin position="287"/>
        <end position="297"/>
    </location>
</feature>
<accession>A0ABW2CWX3</accession>
<feature type="region of interest" description="Disordered" evidence="1">
    <location>
        <begin position="30"/>
        <end position="68"/>
    </location>
</feature>
<feature type="region of interest" description="Disordered" evidence="1">
    <location>
        <begin position="218"/>
        <end position="348"/>
    </location>
</feature>
<gene>
    <name evidence="3" type="ORF">ACFQKB_35680</name>
</gene>
<organism evidence="3 4">
    <name type="scientific">Actinomadura yumaensis</name>
    <dbReference type="NCBI Taxonomy" id="111807"/>
    <lineage>
        <taxon>Bacteria</taxon>
        <taxon>Bacillati</taxon>
        <taxon>Actinomycetota</taxon>
        <taxon>Actinomycetes</taxon>
        <taxon>Streptosporangiales</taxon>
        <taxon>Thermomonosporaceae</taxon>
        <taxon>Actinomadura</taxon>
    </lineage>
</organism>
<dbReference type="Pfam" id="PF20568">
    <property type="entry name" value="DUF6777"/>
    <property type="match status" value="1"/>
</dbReference>
<reference evidence="4" key="1">
    <citation type="journal article" date="2019" name="Int. J. Syst. Evol. Microbiol.">
        <title>The Global Catalogue of Microorganisms (GCM) 10K type strain sequencing project: providing services to taxonomists for standard genome sequencing and annotation.</title>
        <authorList>
            <consortium name="The Broad Institute Genomics Platform"/>
            <consortium name="The Broad Institute Genome Sequencing Center for Infectious Disease"/>
            <person name="Wu L."/>
            <person name="Ma J."/>
        </authorList>
    </citation>
    <scope>NUCLEOTIDE SEQUENCE [LARGE SCALE GENOMIC DNA]</scope>
    <source>
        <strain evidence="4">JCM 3369</strain>
    </source>
</reference>
<sequence>MPFAAVLAAAATVAGCGDAGATITRLTVGTPGPDPYTLMSNTDQRRIEPGRRAGGTRRGDSPGLYGGTRRAASCDPRRLVAFLQANPDKARAWAGAQGIEPGGIARFVARLTPVLLRTDTLVTNHGYRDGKATGGPAVLQAGMGVLINEYGEPAVKCNCGNPLTRPQKKISTRNASYTGASWDGFGGRRVTRIEPRNEREGAVAVFVLVDPDATIGFGRPRATTGADDGPAGTLPPTEAAPTDGPSPGDSGSAEPGSGGPATPLPGDSEPGAGTSPSLGGTPGGGDPADPGVPSDGPGAPGYGQTPPASPAPPAGEGPPPASMGPGTGGPPPASLGPPSGRPGPGSPF</sequence>
<feature type="domain" description="DUF6777" evidence="2">
    <location>
        <begin position="58"/>
        <end position="217"/>
    </location>
</feature>
<feature type="compositionally biased region" description="Pro residues" evidence="1">
    <location>
        <begin position="307"/>
        <end position="348"/>
    </location>
</feature>
<dbReference type="Proteomes" id="UP001596380">
    <property type="component" value="Unassembled WGS sequence"/>
</dbReference>
<comment type="caution">
    <text evidence="3">The sequence shown here is derived from an EMBL/GenBank/DDBJ whole genome shotgun (WGS) entry which is preliminary data.</text>
</comment>
<evidence type="ECO:0000313" key="3">
    <source>
        <dbReference type="EMBL" id="MFC6885143.1"/>
    </source>
</evidence>
<evidence type="ECO:0000313" key="4">
    <source>
        <dbReference type="Proteomes" id="UP001596380"/>
    </source>
</evidence>